<dbReference type="RefSeq" id="WP_269578835.1">
    <property type="nucleotide sequence ID" value="NZ_CP114588.1"/>
</dbReference>
<feature type="domain" description="DUF547" evidence="2">
    <location>
        <begin position="88"/>
        <end position="199"/>
    </location>
</feature>
<accession>A0AA47KK83</accession>
<feature type="signal peptide" evidence="1">
    <location>
        <begin position="1"/>
        <end position="19"/>
    </location>
</feature>
<gene>
    <name evidence="3" type="ORF">N8M53_11195</name>
</gene>
<feature type="chain" id="PRO_5041420696" evidence="1">
    <location>
        <begin position="20"/>
        <end position="263"/>
    </location>
</feature>
<organism evidence="3 4">
    <name type="scientific">Salinivibrio kushneri</name>
    <dbReference type="NCBI Taxonomy" id="1908198"/>
    <lineage>
        <taxon>Bacteria</taxon>
        <taxon>Pseudomonadati</taxon>
        <taxon>Pseudomonadota</taxon>
        <taxon>Gammaproteobacteria</taxon>
        <taxon>Vibrionales</taxon>
        <taxon>Vibrionaceae</taxon>
        <taxon>Salinivibrio</taxon>
    </lineage>
</organism>
<evidence type="ECO:0000256" key="1">
    <source>
        <dbReference type="SAM" id="SignalP"/>
    </source>
</evidence>
<reference evidence="3" key="1">
    <citation type="submission" date="2022-09" db="EMBL/GenBank/DDBJ databases">
        <authorList>
            <person name="Li Z.-J."/>
        </authorList>
    </citation>
    <scope>NUCLEOTIDE SEQUENCE</scope>
    <source>
        <strain evidence="3">TGB11</strain>
    </source>
</reference>
<protein>
    <submittedName>
        <fullName evidence="3">DUF547 domain-containing protein</fullName>
    </submittedName>
</protein>
<dbReference type="InterPro" id="IPR006869">
    <property type="entry name" value="DUF547"/>
</dbReference>
<dbReference type="PANTHER" id="PTHR46361:SF3">
    <property type="entry name" value="ELECTRON CARRIER_ PROTEIN DISULFIDE OXIDOREDUCTASE"/>
    <property type="match status" value="1"/>
</dbReference>
<keyword evidence="1" id="KW-0732">Signal</keyword>
<evidence type="ECO:0000313" key="3">
    <source>
        <dbReference type="EMBL" id="WBA08362.1"/>
    </source>
</evidence>
<evidence type="ECO:0000259" key="2">
    <source>
        <dbReference type="Pfam" id="PF04784"/>
    </source>
</evidence>
<evidence type="ECO:0000313" key="4">
    <source>
        <dbReference type="Proteomes" id="UP001164748"/>
    </source>
</evidence>
<name>A0AA47KK83_9GAMM</name>
<sequence length="263" mass="30173">MQKRLILLFCLVFPLFSQAAPKAEYWAMWDAHNPDSQATFTHHSWQVLLDKYLQPQGQHTLFNYAAVTEADKKALDHYIRMLTARDPRTLTKDEQYAYWVNLYNAVTVTLILEAYPVSSITKLGGLFSFGPWDDEVVTVAGEPLTLNDIEHRILRPLWQDPRTHYAVNCASLGCPNLQPKAFQANALEAQLEQAAYTFINSDKGVSQQGKKWQLSSIYEWFEADFGGDKQGVIAHINQYRDIPLPQEAILEYDYNWDLNQLGN</sequence>
<dbReference type="EMBL" id="CP114588">
    <property type="protein sequence ID" value="WBA08362.1"/>
    <property type="molecule type" value="Genomic_DNA"/>
</dbReference>
<dbReference type="AlphaFoldDB" id="A0AA47KK83"/>
<dbReference type="Proteomes" id="UP001164748">
    <property type="component" value="Chromosome"/>
</dbReference>
<dbReference type="Pfam" id="PF04784">
    <property type="entry name" value="DUF547"/>
    <property type="match status" value="1"/>
</dbReference>
<dbReference type="PANTHER" id="PTHR46361">
    <property type="entry name" value="ELECTRON CARRIER/ PROTEIN DISULFIDE OXIDOREDUCTASE"/>
    <property type="match status" value="1"/>
</dbReference>
<proteinExistence type="predicted"/>